<name>A0A2P7AMH7_9HYPH</name>
<comment type="caution">
    <text evidence="1">The sequence shown here is derived from an EMBL/GenBank/DDBJ whole genome shotgun (WGS) entry which is preliminary data.</text>
</comment>
<accession>A0A2P7AMH7</accession>
<evidence type="ECO:0008006" key="3">
    <source>
        <dbReference type="Google" id="ProtNLM"/>
    </source>
</evidence>
<organism evidence="1 2">
    <name type="scientific">Phyllobacterium endophyticum</name>
    <dbReference type="NCBI Taxonomy" id="1149773"/>
    <lineage>
        <taxon>Bacteria</taxon>
        <taxon>Pseudomonadati</taxon>
        <taxon>Pseudomonadota</taxon>
        <taxon>Alphaproteobacteria</taxon>
        <taxon>Hyphomicrobiales</taxon>
        <taxon>Phyllobacteriaceae</taxon>
        <taxon>Phyllobacterium</taxon>
    </lineage>
</organism>
<dbReference type="AlphaFoldDB" id="A0A2P7AMH7"/>
<reference evidence="2" key="1">
    <citation type="submission" date="2017-11" db="EMBL/GenBank/DDBJ databases">
        <authorList>
            <person name="Kuznetsova I."/>
            <person name="Sazanova A."/>
            <person name="Chirak E."/>
            <person name="Safronova V."/>
            <person name="Willems A."/>
        </authorList>
    </citation>
    <scope>NUCLEOTIDE SEQUENCE [LARGE SCALE GENOMIC DNA]</scope>
    <source>
        <strain evidence="2">PEPV15</strain>
    </source>
</reference>
<dbReference type="GO" id="GO:0003677">
    <property type="term" value="F:DNA binding"/>
    <property type="evidence" value="ECO:0007669"/>
    <property type="project" value="InterPro"/>
</dbReference>
<dbReference type="EMBL" id="PGGN01000005">
    <property type="protein sequence ID" value="PSH55416.1"/>
    <property type="molecule type" value="Genomic_DNA"/>
</dbReference>
<protein>
    <recommendedName>
        <fullName evidence="3">Addiction module antidote protein, HigA family</fullName>
    </recommendedName>
</protein>
<keyword evidence="2" id="KW-1185">Reference proteome</keyword>
<dbReference type="SUPFAM" id="SSF47413">
    <property type="entry name" value="lambda repressor-like DNA-binding domains"/>
    <property type="match status" value="1"/>
</dbReference>
<dbReference type="CDD" id="cd00093">
    <property type="entry name" value="HTH_XRE"/>
    <property type="match status" value="1"/>
</dbReference>
<evidence type="ECO:0000313" key="1">
    <source>
        <dbReference type="EMBL" id="PSH55416.1"/>
    </source>
</evidence>
<dbReference type="InterPro" id="IPR010982">
    <property type="entry name" value="Lambda_DNA-bd_dom_sf"/>
</dbReference>
<sequence>MMMKTPANRWTPHWAIHPGEHLRECIEAHGLTTEEFARRIEVPVAIVDAIIAGQHPITLDIATCIDRTLGIMPELWFVLQLRWQRYQESFQASA</sequence>
<proteinExistence type="predicted"/>
<dbReference type="RefSeq" id="WP_146141892.1">
    <property type="nucleotide sequence ID" value="NZ_JACHXT010000005.1"/>
</dbReference>
<dbReference type="Gene3D" id="1.10.260.40">
    <property type="entry name" value="lambda repressor-like DNA-binding domains"/>
    <property type="match status" value="1"/>
</dbReference>
<dbReference type="InterPro" id="IPR001387">
    <property type="entry name" value="Cro/C1-type_HTH"/>
</dbReference>
<evidence type="ECO:0000313" key="2">
    <source>
        <dbReference type="Proteomes" id="UP000241158"/>
    </source>
</evidence>
<dbReference type="OrthoDB" id="9796786at2"/>
<dbReference type="Proteomes" id="UP000241158">
    <property type="component" value="Unassembled WGS sequence"/>
</dbReference>
<gene>
    <name evidence="1" type="ORF">CU100_22430</name>
</gene>